<comment type="caution">
    <text evidence="1">The sequence shown here is derived from an EMBL/GenBank/DDBJ whole genome shotgun (WGS) entry which is preliminary data.</text>
</comment>
<gene>
    <name evidence="1" type="ORF">L3Q82_011610</name>
</gene>
<evidence type="ECO:0000313" key="1">
    <source>
        <dbReference type="EMBL" id="KAI3362935.1"/>
    </source>
</evidence>
<evidence type="ECO:0000313" key="2">
    <source>
        <dbReference type="Proteomes" id="UP000831701"/>
    </source>
</evidence>
<proteinExistence type="predicted"/>
<accession>A0ACB8W5J0</accession>
<organism evidence="1 2">
    <name type="scientific">Scortum barcoo</name>
    <name type="common">barcoo grunter</name>
    <dbReference type="NCBI Taxonomy" id="214431"/>
    <lineage>
        <taxon>Eukaryota</taxon>
        <taxon>Metazoa</taxon>
        <taxon>Chordata</taxon>
        <taxon>Craniata</taxon>
        <taxon>Vertebrata</taxon>
        <taxon>Euteleostomi</taxon>
        <taxon>Actinopterygii</taxon>
        <taxon>Neopterygii</taxon>
        <taxon>Teleostei</taxon>
        <taxon>Neoteleostei</taxon>
        <taxon>Acanthomorphata</taxon>
        <taxon>Eupercaria</taxon>
        <taxon>Centrarchiformes</taxon>
        <taxon>Terapontoidei</taxon>
        <taxon>Terapontidae</taxon>
        <taxon>Scortum</taxon>
    </lineage>
</organism>
<dbReference type="Proteomes" id="UP000831701">
    <property type="component" value="Chromosome 14"/>
</dbReference>
<dbReference type="EMBL" id="CM041544">
    <property type="protein sequence ID" value="KAI3362935.1"/>
    <property type="molecule type" value="Genomic_DNA"/>
</dbReference>
<sequence length="476" mass="54264">MAPRKSLDRGHAHRTLRLAAASVETPYSAPHWTAVLSVYFNSLKRPRGCSARREKEGRLACCRADLFMTPLIAIENKIYPLFVDWTSTGFISTDLYVSRCLCDLGLQNVDPHCKMTSEELFHLPLNVYIIILGIGTFILMLSLIFCCYLFRLRRQGAREQYGYNEVVLKGAGKKLSLLGQTCAVCLEEFRSRDELGVCPCSHAFHKKCLLKWLEIRSVCPMCNKPICRLQPDPPQAPERPQSLLEPKLPLNQFYPYIRCALCCGFLIDATTITECLHTFCKSCIVKHFFYSNRCPTCSIIVHQTQPLYNIRPDRQLQDIVYKMVPFLEDLEREQINHFYKERGLEVPKPVVVSPPGPVVVRRQKKDNTAQSVFTIPPELDVSLLLEFVGAEEGISNYKPLERRYVRVSGEATVRHVELFIRRKMELSPTCQVDVVCGDHLLDHYQSLKDVQNSVGEEALQDGLLVLHFGLVLPSQS</sequence>
<protein>
    <submittedName>
        <fullName evidence="1">Uncharacterized protein</fullName>
    </submittedName>
</protein>
<reference evidence="1" key="1">
    <citation type="submission" date="2022-04" db="EMBL/GenBank/DDBJ databases">
        <title>Jade perch genome.</title>
        <authorList>
            <person name="Chao B."/>
        </authorList>
    </citation>
    <scope>NUCLEOTIDE SEQUENCE</scope>
    <source>
        <strain evidence="1">CB-2022</strain>
    </source>
</reference>
<name>A0ACB8W5J0_9TELE</name>
<keyword evidence="2" id="KW-1185">Reference proteome</keyword>